<organism evidence="1 2">
    <name type="scientific">Vibrio harveyi</name>
    <name type="common">Beneckea harveyi</name>
    <dbReference type="NCBI Taxonomy" id="669"/>
    <lineage>
        <taxon>Bacteria</taxon>
        <taxon>Pseudomonadati</taxon>
        <taxon>Pseudomonadota</taxon>
        <taxon>Gammaproteobacteria</taxon>
        <taxon>Vibrionales</taxon>
        <taxon>Vibrionaceae</taxon>
        <taxon>Vibrio</taxon>
    </lineage>
</organism>
<dbReference type="AlphaFoldDB" id="A0A8B3D8X3"/>
<dbReference type="EMBL" id="QOUW02000232">
    <property type="protein sequence ID" value="RIW00132.1"/>
    <property type="molecule type" value="Genomic_DNA"/>
</dbReference>
<evidence type="ECO:0008006" key="3">
    <source>
        <dbReference type="Google" id="ProtNLM"/>
    </source>
</evidence>
<dbReference type="Proteomes" id="UP000253437">
    <property type="component" value="Unassembled WGS sequence"/>
</dbReference>
<accession>A0A8B3D8X3</accession>
<gene>
    <name evidence="1" type="ORF">DS957_027455</name>
</gene>
<dbReference type="NCBIfam" id="NF033691">
    <property type="entry name" value="immunity_MafI"/>
    <property type="match status" value="1"/>
</dbReference>
<evidence type="ECO:0000313" key="2">
    <source>
        <dbReference type="Proteomes" id="UP000253437"/>
    </source>
</evidence>
<evidence type="ECO:0000313" key="1">
    <source>
        <dbReference type="EMBL" id="RIW00132.1"/>
    </source>
</evidence>
<proteinExistence type="predicted"/>
<protein>
    <recommendedName>
        <fullName evidence="3">MafI family immunity protein</fullName>
    </recommendedName>
</protein>
<name>A0A8B3D8X3_VIBHA</name>
<reference evidence="1 2" key="1">
    <citation type="submission" date="2018-08" db="EMBL/GenBank/DDBJ databases">
        <title>Vibrio harveyi strains pathogenic to white snook Centropomus viridis Lockington (1877) and potential probiotic bacteria.</title>
        <authorList>
            <person name="Soto-Rodriguez S."/>
            <person name="Gomez-Gil B."/>
            <person name="Lozano-Olvera R."/>
        </authorList>
    </citation>
    <scope>NUCLEOTIDE SEQUENCE [LARGE SCALE GENOMIC DNA]</scope>
    <source>
        <strain evidence="1 2">CAIM 1508</strain>
    </source>
</reference>
<comment type="caution">
    <text evidence="1">The sequence shown here is derived from an EMBL/GenBank/DDBJ whole genome shotgun (WGS) entry which is preliminary data.</text>
</comment>
<dbReference type="InterPro" id="IPR047880">
    <property type="entry name" value="MafI-like"/>
</dbReference>
<dbReference type="RefSeq" id="WP_017817642.1">
    <property type="nucleotide sequence ID" value="NZ_BGNF01000077.1"/>
</dbReference>
<sequence>MTDYQIIEELLGRLLSLLVNVFSESESGEVQEFIDAGEYGLALETFIDIVDEESKTISHEMLELAKQAAAAMKLDSKAVEERLVGFVADS</sequence>